<evidence type="ECO:0000313" key="4">
    <source>
        <dbReference type="Proteomes" id="UP000501069"/>
    </source>
</evidence>
<organism evidence="1 3">
    <name type="scientific">Enterocloster clostridioformis</name>
    <dbReference type="NCBI Taxonomy" id="1531"/>
    <lineage>
        <taxon>Bacteria</taxon>
        <taxon>Bacillati</taxon>
        <taxon>Bacillota</taxon>
        <taxon>Clostridia</taxon>
        <taxon>Lachnospirales</taxon>
        <taxon>Lachnospiraceae</taxon>
        <taxon>Enterocloster</taxon>
    </lineage>
</organism>
<accession>A0A829WFG1</accession>
<reference evidence="2 4" key="2">
    <citation type="submission" date="2019-11" db="EMBL/GenBank/DDBJ databases">
        <title>FDA dAtabase for Regulatory Grade micrObial Sequences (FDA-ARGOS): Supporting development and validation of Infectious Disease Dx tests.</title>
        <authorList>
            <person name="Turner S."/>
            <person name="Byrd R."/>
            <person name="Tallon L."/>
            <person name="Sadzewicz L."/>
            <person name="Vavikolanu K."/>
            <person name="Mehta A."/>
            <person name="Aluvathingal J."/>
            <person name="Nadendla S."/>
            <person name="Myers T."/>
            <person name="Yan Y."/>
            <person name="Sichtig H."/>
        </authorList>
    </citation>
    <scope>NUCLEOTIDE SEQUENCE [LARGE SCALE GENOMIC DNA]</scope>
    <source>
        <strain evidence="2 4">FDAARGOS_739</strain>
    </source>
</reference>
<dbReference type="EMBL" id="BJLB01000001">
    <property type="protein sequence ID" value="GEA37613.1"/>
    <property type="molecule type" value="Genomic_DNA"/>
</dbReference>
<name>A0A829WFG1_9FIRM</name>
<gene>
    <name evidence="1" type="ORF">Ccl03g_33260</name>
    <name evidence="2" type="ORF">FOC47_27175</name>
</gene>
<dbReference type="Proteomes" id="UP000501069">
    <property type="component" value="Chromosome"/>
</dbReference>
<dbReference type="RefSeq" id="WP_157135195.1">
    <property type="nucleotide sequence ID" value="NZ_BJLB01000001.1"/>
</dbReference>
<sequence>MEYKSIFTPYVARNLIHMGNPIFDIKPDKKNTDKTIFIFKETEKLRQDMASATKH</sequence>
<reference evidence="1 3" key="1">
    <citation type="submission" date="2019-06" db="EMBL/GenBank/DDBJ databases">
        <title>Draft genome sequence of [Clostridium] clostridioforme NBRC 113352.</title>
        <authorList>
            <person name="Miura T."/>
            <person name="Furukawa M."/>
            <person name="Shimamura M."/>
            <person name="Ohyama Y."/>
            <person name="Yamazoe A."/>
            <person name="Kawasaki H."/>
        </authorList>
    </citation>
    <scope>NUCLEOTIDE SEQUENCE [LARGE SCALE GENOMIC DNA]</scope>
    <source>
        <strain evidence="1 3">NBRC 113352</strain>
    </source>
</reference>
<evidence type="ECO:0008006" key="5">
    <source>
        <dbReference type="Google" id="ProtNLM"/>
    </source>
</evidence>
<dbReference type="Proteomes" id="UP000315200">
    <property type="component" value="Unassembled WGS sequence"/>
</dbReference>
<dbReference type="GeneID" id="57964889"/>
<dbReference type="EMBL" id="CP050964">
    <property type="protein sequence ID" value="QIX93902.1"/>
    <property type="molecule type" value="Genomic_DNA"/>
</dbReference>
<proteinExistence type="predicted"/>
<evidence type="ECO:0000313" key="1">
    <source>
        <dbReference type="EMBL" id="GEA37613.1"/>
    </source>
</evidence>
<evidence type="ECO:0000313" key="3">
    <source>
        <dbReference type="Proteomes" id="UP000315200"/>
    </source>
</evidence>
<protein>
    <recommendedName>
        <fullName evidence="5">DUF5659 domain-containing protein</fullName>
    </recommendedName>
</protein>
<evidence type="ECO:0000313" key="2">
    <source>
        <dbReference type="EMBL" id="QIX93902.1"/>
    </source>
</evidence>
<dbReference type="AlphaFoldDB" id="A0A829WFG1"/>